<dbReference type="GO" id="GO:0005576">
    <property type="term" value="C:extracellular region"/>
    <property type="evidence" value="ECO:0007669"/>
    <property type="project" value="UniProtKB-SubCell"/>
</dbReference>
<dbReference type="EMBL" id="SGPK01000099">
    <property type="protein sequence ID" value="THH08453.1"/>
    <property type="molecule type" value="Genomic_DNA"/>
</dbReference>
<dbReference type="InterPro" id="IPR005103">
    <property type="entry name" value="AA9_LPMO"/>
</dbReference>
<dbReference type="EC" id="1.14.99.56" evidence="2"/>
<feature type="domain" description="Auxiliary Activity family 9 catalytic" evidence="4">
    <location>
        <begin position="67"/>
        <end position="274"/>
    </location>
</feature>
<proteinExistence type="predicted"/>
<dbReference type="OrthoDB" id="4849160at2759"/>
<keyword evidence="2" id="KW-0624">Polysaccharide degradation</keyword>
<feature type="region of interest" description="Disordered" evidence="3">
    <location>
        <begin position="342"/>
        <end position="372"/>
    </location>
</feature>
<keyword evidence="2" id="KW-0136">Cellulose degradation</keyword>
<evidence type="ECO:0000256" key="2">
    <source>
        <dbReference type="RuleBase" id="RU368122"/>
    </source>
</evidence>
<gene>
    <name evidence="5" type="ORF">EW145_g2693</name>
</gene>
<keyword evidence="6" id="KW-1185">Reference proteome</keyword>
<dbReference type="InterPro" id="IPR049892">
    <property type="entry name" value="AA9"/>
</dbReference>
<dbReference type="GO" id="GO:0030245">
    <property type="term" value="P:cellulose catabolic process"/>
    <property type="evidence" value="ECO:0007669"/>
    <property type="project" value="UniProtKB-UniRule"/>
</dbReference>
<dbReference type="Proteomes" id="UP000308199">
    <property type="component" value="Unassembled WGS sequence"/>
</dbReference>
<sequence length="384" mass="40466">MHIRSKNSFKFVSDFYLFLYPPPILAVRLPTYTAFYIFRVGSDLSFSALQRSLLFALAQLAIRVSAHGGPRYVSIDGTTYEGANGVSASSNSAVRKVSTGDPVTDVTSNNLICGQNAQTAPNVATAKPGSFLQFYWENEGSGNWVHNTGPIMTYMASCSGDCTLFIPDSSTEWFKIEEDGEAQSGASGTWAQAAITTGAPANVTIPSGLAAGNYLVRHELIALQNSQSIGGAEFYPSCLQLTVTGNDSGKPNTTVHFPGAYTANDPGILGNFYNPDVVYVFPGGPIVSISDSGSSGSSSSSVSSSSHSGRASTTAADTSGFASPTATLVSASSTASAANVQCSISKKRKLRRRSTGANSNDTTSAVKKRRAIGFHHKRRSADYY</sequence>
<dbReference type="Gene3D" id="2.70.50.70">
    <property type="match status" value="1"/>
</dbReference>
<evidence type="ECO:0000256" key="3">
    <source>
        <dbReference type="SAM" id="MobiDB-lite"/>
    </source>
</evidence>
<evidence type="ECO:0000259" key="4">
    <source>
        <dbReference type="Pfam" id="PF03443"/>
    </source>
</evidence>
<feature type="compositionally biased region" description="Polar residues" evidence="3">
    <location>
        <begin position="355"/>
        <end position="365"/>
    </location>
</feature>
<accession>A0A4V6S188</accession>
<feature type="compositionally biased region" description="Low complexity" evidence="3">
    <location>
        <begin position="292"/>
        <end position="312"/>
    </location>
</feature>
<evidence type="ECO:0000256" key="1">
    <source>
        <dbReference type="ARBA" id="ARBA00023157"/>
    </source>
</evidence>
<comment type="subcellular location">
    <subcellularLocation>
        <location evidence="2">Secreted</location>
    </subcellularLocation>
</comment>
<evidence type="ECO:0000313" key="5">
    <source>
        <dbReference type="EMBL" id="THH08453.1"/>
    </source>
</evidence>
<dbReference type="CDD" id="cd21175">
    <property type="entry name" value="LPMO_AA9"/>
    <property type="match status" value="1"/>
</dbReference>
<reference evidence="5 6" key="1">
    <citation type="submission" date="2019-02" db="EMBL/GenBank/DDBJ databases">
        <title>Genome sequencing of the rare red list fungi Phellinidium pouzarii.</title>
        <authorList>
            <person name="Buettner E."/>
            <person name="Kellner H."/>
        </authorList>
    </citation>
    <scope>NUCLEOTIDE SEQUENCE [LARGE SCALE GENOMIC DNA]</scope>
    <source>
        <strain evidence="5 6">DSM 108285</strain>
    </source>
</reference>
<dbReference type="PANTHER" id="PTHR33353">
    <property type="entry name" value="PUTATIVE (AFU_ORTHOLOGUE AFUA_1G12560)-RELATED"/>
    <property type="match status" value="1"/>
</dbReference>
<evidence type="ECO:0000313" key="6">
    <source>
        <dbReference type="Proteomes" id="UP000308199"/>
    </source>
</evidence>
<keyword evidence="2" id="KW-0964">Secreted</keyword>
<dbReference type="GO" id="GO:0030248">
    <property type="term" value="F:cellulose binding"/>
    <property type="evidence" value="ECO:0007669"/>
    <property type="project" value="UniProtKB-UniRule"/>
</dbReference>
<keyword evidence="2" id="KW-0119">Carbohydrate metabolism</keyword>
<name>A0A4V6S188_9AGAM</name>
<feature type="compositionally biased region" description="Basic residues" evidence="3">
    <location>
        <begin position="345"/>
        <end position="354"/>
    </location>
</feature>
<comment type="caution">
    <text evidence="5">The sequence shown here is derived from an EMBL/GenBank/DDBJ whole genome shotgun (WGS) entry which is preliminary data.</text>
</comment>
<comment type="catalytic activity">
    <reaction evidence="2">
        <text>[(1-&gt;4)-beta-D-glucosyl]n+m + reduced acceptor + O2 = 4-dehydro-beta-D-glucosyl-[(1-&gt;4)-beta-D-glucosyl]n-1 + [(1-&gt;4)-beta-D-glucosyl]m + acceptor + H2O.</text>
        <dbReference type="EC" id="1.14.99.56"/>
    </reaction>
</comment>
<protein>
    <recommendedName>
        <fullName evidence="2">AA9 family lytic polysaccharide monooxygenase</fullName>
        <ecNumber evidence="2">1.14.99.56</ecNumber>
    </recommendedName>
    <alternativeName>
        <fullName evidence="2">Endo-beta-1,4-glucanase</fullName>
    </alternativeName>
    <alternativeName>
        <fullName evidence="2">Glycosyl hydrolase 61 family protein</fullName>
    </alternativeName>
</protein>
<dbReference type="PANTHER" id="PTHR33353:SF19">
    <property type="entry name" value="GLYCOSYLHYDROLASE FAMILY 61-8 PROTEIN"/>
    <property type="match status" value="1"/>
</dbReference>
<dbReference type="AlphaFoldDB" id="A0A4V6S188"/>
<comment type="function">
    <text evidence="2">Lytic polysaccharide monooxygenase (LMPO) that depolymerizes crystalline and amorphous polysaccharides via the oxidation of scissile alpha- or beta-(1-4)-glycosidic bonds, yielding C1 and/or C4 oxidation products. Catalysis by LPMOs requires the reduction of the active-site copper from Cu(II) to Cu(I) by a reducing agent and H(2)O(2) or O(2) as a cosubstrate.</text>
</comment>
<dbReference type="GO" id="GO:0008810">
    <property type="term" value="F:cellulase activity"/>
    <property type="evidence" value="ECO:0007669"/>
    <property type="project" value="UniProtKB-UniRule"/>
</dbReference>
<keyword evidence="1 2" id="KW-1015">Disulfide bond</keyword>
<feature type="region of interest" description="Disordered" evidence="3">
    <location>
        <begin position="292"/>
        <end position="319"/>
    </location>
</feature>
<organism evidence="5 6">
    <name type="scientific">Phellinidium pouzarii</name>
    <dbReference type="NCBI Taxonomy" id="167371"/>
    <lineage>
        <taxon>Eukaryota</taxon>
        <taxon>Fungi</taxon>
        <taxon>Dikarya</taxon>
        <taxon>Basidiomycota</taxon>
        <taxon>Agaricomycotina</taxon>
        <taxon>Agaricomycetes</taxon>
        <taxon>Hymenochaetales</taxon>
        <taxon>Hymenochaetaceae</taxon>
        <taxon>Phellinidium</taxon>
    </lineage>
</organism>
<dbReference type="Pfam" id="PF03443">
    <property type="entry name" value="AA9"/>
    <property type="match status" value="1"/>
</dbReference>
<comment type="domain">
    <text evidence="2">Has a modular structure: an endo-beta-1,4-glucanase catalytic module at the N-terminus, a linker rich in serines and threonines, and a C-terminal carbohydrate-binding module (CBM).</text>
</comment>